<feature type="coiled-coil region" evidence="1">
    <location>
        <begin position="147"/>
        <end position="236"/>
    </location>
</feature>
<feature type="region of interest" description="Disordered" evidence="2">
    <location>
        <begin position="1"/>
        <end position="89"/>
    </location>
</feature>
<feature type="compositionally biased region" description="Basic and acidic residues" evidence="2">
    <location>
        <begin position="13"/>
        <end position="32"/>
    </location>
</feature>
<evidence type="ECO:0000313" key="4">
    <source>
        <dbReference type="Proteomes" id="UP000233556"/>
    </source>
</evidence>
<dbReference type="EMBL" id="KZ519055">
    <property type="protein sequence ID" value="PKU28838.1"/>
    <property type="molecule type" value="Genomic_DNA"/>
</dbReference>
<protein>
    <submittedName>
        <fullName evidence="3">Uncharacterized protein</fullName>
    </submittedName>
</protein>
<name>A0A2I0T4Z1_LIMLA</name>
<evidence type="ECO:0000256" key="1">
    <source>
        <dbReference type="SAM" id="Coils"/>
    </source>
</evidence>
<keyword evidence="4" id="KW-1185">Reference proteome</keyword>
<keyword evidence="1" id="KW-0175">Coiled coil</keyword>
<evidence type="ECO:0000256" key="2">
    <source>
        <dbReference type="SAM" id="MobiDB-lite"/>
    </source>
</evidence>
<proteinExistence type="predicted"/>
<evidence type="ECO:0000313" key="3">
    <source>
        <dbReference type="EMBL" id="PKU28838.1"/>
    </source>
</evidence>
<reference evidence="4" key="2">
    <citation type="submission" date="2017-12" db="EMBL/GenBank/DDBJ databases">
        <title>Genome sequence of the Bar-tailed Godwit (Limosa lapponica baueri).</title>
        <authorList>
            <person name="Lima N.C.B."/>
            <person name="Parody-Merino A.M."/>
            <person name="Battley P.F."/>
            <person name="Fidler A.E."/>
            <person name="Prosdocimi F."/>
        </authorList>
    </citation>
    <scope>NUCLEOTIDE SEQUENCE [LARGE SCALE GENOMIC DNA]</scope>
</reference>
<reference evidence="4" key="1">
    <citation type="submission" date="2017-11" db="EMBL/GenBank/DDBJ databases">
        <authorList>
            <person name="Lima N.C."/>
            <person name="Parody-Merino A.M."/>
            <person name="Battley P.F."/>
            <person name="Fidler A.E."/>
            <person name="Prosdocimi F."/>
        </authorList>
    </citation>
    <scope>NUCLEOTIDE SEQUENCE [LARGE SCALE GENOMIC DNA]</scope>
</reference>
<sequence>MTTLGMDNPMNWHRKDGHLMGMDTSRDEHPRDGLYQGDGHPKGDGNPMEMDTPMDGHSQGDGHPKGDGNPMEIDTPRDGHPQDLHSGQATEVNWLREEVTRLREELQHQQDLCAQYQQEATTHLRDQQQQLATAEVARLQELQAGQAAEVTRMREEVTRLREELQHQQNLCAQYQQEATTHLKDQQQQLATAEVARLQAELQAGQAAEVTWLREEVARLREELQHQQGLCTQYQLEATTLRTSAELRDQQQQLATAEVARLQGRGAQRGGGHGGVVGMVW</sequence>
<dbReference type="AlphaFoldDB" id="A0A2I0T4Z1"/>
<feature type="compositionally biased region" description="Basic and acidic residues" evidence="2">
    <location>
        <begin position="74"/>
        <end position="83"/>
    </location>
</feature>
<dbReference type="OrthoDB" id="9402099at2759"/>
<organism evidence="3 4">
    <name type="scientific">Limosa lapponica baueri</name>
    <dbReference type="NCBI Taxonomy" id="1758121"/>
    <lineage>
        <taxon>Eukaryota</taxon>
        <taxon>Metazoa</taxon>
        <taxon>Chordata</taxon>
        <taxon>Craniata</taxon>
        <taxon>Vertebrata</taxon>
        <taxon>Euteleostomi</taxon>
        <taxon>Archelosauria</taxon>
        <taxon>Archosauria</taxon>
        <taxon>Dinosauria</taxon>
        <taxon>Saurischia</taxon>
        <taxon>Theropoda</taxon>
        <taxon>Coelurosauria</taxon>
        <taxon>Aves</taxon>
        <taxon>Neognathae</taxon>
        <taxon>Neoaves</taxon>
        <taxon>Charadriiformes</taxon>
        <taxon>Scolopacidae</taxon>
        <taxon>Limosa</taxon>
    </lineage>
</organism>
<feature type="coiled-coil region" evidence="1">
    <location>
        <begin position="92"/>
        <end position="119"/>
    </location>
</feature>
<gene>
    <name evidence="3" type="ORF">llap_20858</name>
</gene>
<dbReference type="Proteomes" id="UP000233556">
    <property type="component" value="Unassembled WGS sequence"/>
</dbReference>
<accession>A0A2I0T4Z1</accession>